<dbReference type="EMBL" id="PKSM01000103">
    <property type="protein sequence ID" value="POW12549.1"/>
    <property type="molecule type" value="Genomic_DNA"/>
</dbReference>
<accession>A0A2S4VSX5</accession>
<evidence type="ECO:0000313" key="2">
    <source>
        <dbReference type="Proteomes" id="UP000238274"/>
    </source>
</evidence>
<protein>
    <submittedName>
        <fullName evidence="1">Uncharacterized protein</fullName>
    </submittedName>
</protein>
<gene>
    <name evidence="1" type="ORF">PSHT_08057</name>
</gene>
<name>A0A2S4VSX5_9BASI</name>
<keyword evidence="2" id="KW-1185">Reference proteome</keyword>
<dbReference type="OrthoDB" id="2499950at2759"/>
<reference evidence="2" key="2">
    <citation type="journal article" date="2018" name="BMC Genomics">
        <title>Genomic insights into host adaptation between the wheat stripe rust pathogen (Puccinia striiformis f. sp. tritici) and the barley stripe rust pathogen (Puccinia striiformis f. sp. hordei).</title>
        <authorList>
            <person name="Xia C."/>
            <person name="Wang M."/>
            <person name="Yin C."/>
            <person name="Cornejo O.E."/>
            <person name="Hulbert S.H."/>
            <person name="Chen X."/>
        </authorList>
    </citation>
    <scope>NUCLEOTIDE SEQUENCE [LARGE SCALE GENOMIC DNA]</scope>
    <source>
        <strain evidence="2">93TX-2</strain>
    </source>
</reference>
<proteinExistence type="predicted"/>
<evidence type="ECO:0000313" key="1">
    <source>
        <dbReference type="EMBL" id="POW12549.1"/>
    </source>
</evidence>
<dbReference type="Proteomes" id="UP000238274">
    <property type="component" value="Unassembled WGS sequence"/>
</dbReference>
<dbReference type="VEuPathDB" id="FungiDB:PSHT_08057"/>
<organism evidence="1 2">
    <name type="scientific">Puccinia striiformis</name>
    <dbReference type="NCBI Taxonomy" id="27350"/>
    <lineage>
        <taxon>Eukaryota</taxon>
        <taxon>Fungi</taxon>
        <taxon>Dikarya</taxon>
        <taxon>Basidiomycota</taxon>
        <taxon>Pucciniomycotina</taxon>
        <taxon>Pucciniomycetes</taxon>
        <taxon>Pucciniales</taxon>
        <taxon>Pucciniaceae</taxon>
        <taxon>Puccinia</taxon>
    </lineage>
</organism>
<reference evidence="2" key="3">
    <citation type="journal article" date="2018" name="Mol. Plant Microbe Interact.">
        <title>Genome sequence resources for the wheat stripe rust pathogen (Puccinia striiformis f. sp. tritici) and the barley stripe rust pathogen (Puccinia striiformis f. sp. hordei).</title>
        <authorList>
            <person name="Xia C."/>
            <person name="Wang M."/>
            <person name="Yin C."/>
            <person name="Cornejo O.E."/>
            <person name="Hulbert S.H."/>
            <person name="Chen X."/>
        </authorList>
    </citation>
    <scope>NUCLEOTIDE SEQUENCE [LARGE SCALE GENOMIC DNA]</scope>
    <source>
        <strain evidence="2">93TX-2</strain>
    </source>
</reference>
<reference evidence="1 2" key="1">
    <citation type="submission" date="2017-12" db="EMBL/GenBank/DDBJ databases">
        <title>Gene loss provides genomic basis for host adaptation in cereal stripe rust fungi.</title>
        <authorList>
            <person name="Xia C."/>
        </authorList>
    </citation>
    <scope>NUCLEOTIDE SEQUENCE [LARGE SCALE GENOMIC DNA]</scope>
    <source>
        <strain evidence="1 2">93TX-2</strain>
    </source>
</reference>
<comment type="caution">
    <text evidence="1">The sequence shown here is derived from an EMBL/GenBank/DDBJ whole genome shotgun (WGS) entry which is preliminary data.</text>
</comment>
<dbReference type="VEuPathDB" id="FungiDB:PSTT_11183"/>
<sequence>MGQIGYSFFDRWESVCSHTWTPFYRKIRSGSKEALAQGTGSAFGAGMQFHKEVSMIIEDAALRRVGGSSTSNYAKYGEW</sequence>
<dbReference type="AlphaFoldDB" id="A0A2S4VSX5"/>